<evidence type="ECO:0000256" key="3">
    <source>
        <dbReference type="SAM" id="MobiDB-lite"/>
    </source>
</evidence>
<feature type="region of interest" description="Disordered" evidence="3">
    <location>
        <begin position="26"/>
        <end position="60"/>
    </location>
</feature>
<reference evidence="5 6" key="1">
    <citation type="submission" date="2020-03" db="EMBL/GenBank/DDBJ databases">
        <title>Draft Genome Sequence of Cudoniella acicularis.</title>
        <authorList>
            <person name="Buettner E."/>
            <person name="Kellner H."/>
        </authorList>
    </citation>
    <scope>NUCLEOTIDE SEQUENCE [LARGE SCALE GENOMIC DNA]</scope>
    <source>
        <strain evidence="5 6">DSM 108380</strain>
    </source>
</reference>
<organism evidence="5 6">
    <name type="scientific">Cudoniella acicularis</name>
    <dbReference type="NCBI Taxonomy" id="354080"/>
    <lineage>
        <taxon>Eukaryota</taxon>
        <taxon>Fungi</taxon>
        <taxon>Dikarya</taxon>
        <taxon>Ascomycota</taxon>
        <taxon>Pezizomycotina</taxon>
        <taxon>Leotiomycetes</taxon>
        <taxon>Helotiales</taxon>
        <taxon>Tricladiaceae</taxon>
        <taxon>Cudoniella</taxon>
    </lineage>
</organism>
<protein>
    <recommendedName>
        <fullName evidence="4">GDP/GTP exchange factor Sec2 N-terminal domain-containing protein</fullName>
    </recommendedName>
</protein>
<evidence type="ECO:0000256" key="2">
    <source>
        <dbReference type="SAM" id="Coils"/>
    </source>
</evidence>
<dbReference type="EMBL" id="JAAMPI010000860">
    <property type="protein sequence ID" value="KAF4628104.1"/>
    <property type="molecule type" value="Genomic_DNA"/>
</dbReference>
<evidence type="ECO:0000259" key="4">
    <source>
        <dbReference type="Pfam" id="PF06428"/>
    </source>
</evidence>
<dbReference type="InterPro" id="IPR040351">
    <property type="entry name" value="RAB3IL/RAB3IP/Sec2"/>
</dbReference>
<dbReference type="Proteomes" id="UP000566819">
    <property type="component" value="Unassembled WGS sequence"/>
</dbReference>
<dbReference type="GO" id="GO:0005085">
    <property type="term" value="F:guanyl-nucleotide exchange factor activity"/>
    <property type="evidence" value="ECO:0007669"/>
    <property type="project" value="InterPro"/>
</dbReference>
<feature type="compositionally biased region" description="Polar residues" evidence="3">
    <location>
        <begin position="106"/>
        <end position="118"/>
    </location>
</feature>
<dbReference type="GO" id="GO:0006887">
    <property type="term" value="P:exocytosis"/>
    <property type="evidence" value="ECO:0007669"/>
    <property type="project" value="TreeGrafter"/>
</dbReference>
<name>A0A8H4RG92_9HELO</name>
<dbReference type="Gene3D" id="6.10.140.910">
    <property type="match status" value="1"/>
</dbReference>
<dbReference type="AlphaFoldDB" id="A0A8H4RG92"/>
<dbReference type="Pfam" id="PF06428">
    <property type="entry name" value="Sec2p"/>
    <property type="match status" value="1"/>
</dbReference>
<feature type="coiled-coil region" evidence="2">
    <location>
        <begin position="138"/>
        <end position="229"/>
    </location>
</feature>
<dbReference type="SUPFAM" id="SSF144284">
    <property type="entry name" value="Sec2 N-terminal region"/>
    <property type="match status" value="1"/>
</dbReference>
<proteinExistence type="predicted"/>
<dbReference type="PANTHER" id="PTHR14430">
    <property type="entry name" value="RABIN3-RELATED"/>
    <property type="match status" value="1"/>
</dbReference>
<dbReference type="GO" id="GO:0070319">
    <property type="term" value="C:Golgi to plasma membrane transport vesicle"/>
    <property type="evidence" value="ECO:0007669"/>
    <property type="project" value="TreeGrafter"/>
</dbReference>
<feature type="region of interest" description="Disordered" evidence="3">
    <location>
        <begin position="76"/>
        <end position="118"/>
    </location>
</feature>
<evidence type="ECO:0000313" key="5">
    <source>
        <dbReference type="EMBL" id="KAF4628104.1"/>
    </source>
</evidence>
<sequence length="241" mass="26629">MGDSMLTYMSRFNSFVQVAGWTQHNHPTHHKSLQHLRSISSSSSTKTITQAPRPVSKSVSTGALHTMAAVSAAPGIPAPRVLSPFSDEDGNMSTLPDPRSRAMSPVNESGTMSPSTHPDLNNEVATLSNKLINAINHQTNLDDTLSATRQELEESRERIKKLEKENQEHAELLARGILIRKSVADVEKSKLVAILADERRQRSEVEKEKKSIEQELENLTTALFEEANKADTISLSLLDIR</sequence>
<gene>
    <name evidence="5" type="ORF">G7Y89_g10049</name>
</gene>
<comment type="caution">
    <text evidence="5">The sequence shown here is derived from an EMBL/GenBank/DDBJ whole genome shotgun (WGS) entry which is preliminary data.</text>
</comment>
<evidence type="ECO:0000313" key="6">
    <source>
        <dbReference type="Proteomes" id="UP000566819"/>
    </source>
</evidence>
<dbReference type="OrthoDB" id="1748564at2759"/>
<keyword evidence="1 2" id="KW-0175">Coiled coil</keyword>
<dbReference type="PANTHER" id="PTHR14430:SF0">
    <property type="entry name" value="SEC2P DOMAIN-CONTAINING PROTEIN"/>
    <property type="match status" value="1"/>
</dbReference>
<dbReference type="GO" id="GO:0051286">
    <property type="term" value="C:cell tip"/>
    <property type="evidence" value="ECO:0007669"/>
    <property type="project" value="TreeGrafter"/>
</dbReference>
<keyword evidence="6" id="KW-1185">Reference proteome</keyword>
<accession>A0A8H4RG92</accession>
<evidence type="ECO:0000256" key="1">
    <source>
        <dbReference type="ARBA" id="ARBA00023054"/>
    </source>
</evidence>
<dbReference type="InterPro" id="IPR009449">
    <property type="entry name" value="Sec2_N"/>
</dbReference>
<feature type="compositionally biased region" description="Low complexity" evidence="3">
    <location>
        <begin position="38"/>
        <end position="49"/>
    </location>
</feature>
<feature type="domain" description="GDP/GTP exchange factor Sec2 N-terminal" evidence="4">
    <location>
        <begin position="138"/>
        <end position="229"/>
    </location>
</feature>